<dbReference type="AlphaFoldDB" id="A8ZME6"/>
<feature type="region of interest" description="Disordered" evidence="1">
    <location>
        <begin position="81"/>
        <end position="106"/>
    </location>
</feature>
<geneLocation type="plasmid" evidence="2 3">
    <name>pREB3</name>
</geneLocation>
<sequence>MPSATIDKLNQLKVQLKQCNNDTAALLLKRTIAKLESQLQREQLTTQSAKIPSKEIPKVSQAIFKQQSLVQDKKVVPQQQQITKNLQAKSKQRNHRKKRRPLLPGNGTHRAWCRIPGIIRVQEVEGEGEQPVYFIELDGHQLPLRVKKRFSKLIGASLDTPLMVKCYPQIIEGQIVFLQFCGAAEPTPETPEDWVMIGVWNSENQRVLVQRDQRCDQSRRILQHSPLVKEACLEKLEAGKLYRYQCQREGITVTIVGVEVVEGEEGKIVQEAS</sequence>
<evidence type="ECO:0000313" key="3">
    <source>
        <dbReference type="Proteomes" id="UP000000268"/>
    </source>
</evidence>
<keyword evidence="3" id="KW-1185">Reference proteome</keyword>
<reference evidence="2 3" key="1">
    <citation type="journal article" date="2008" name="Proc. Natl. Acad. Sci. U.S.A.">
        <title>Niche adaptation and genome expansion in the chlorophyll d-producing cyanobacterium Acaryochloris marina.</title>
        <authorList>
            <person name="Swingley W.D."/>
            <person name="Chen M."/>
            <person name="Cheung P.C."/>
            <person name="Conrad A.L."/>
            <person name="Dejesa L.C."/>
            <person name="Hao J."/>
            <person name="Honchak B.M."/>
            <person name="Karbach L.E."/>
            <person name="Kurdoglu A."/>
            <person name="Lahiri S."/>
            <person name="Mastrian S.D."/>
            <person name="Miyashita H."/>
            <person name="Page L."/>
            <person name="Ramakrishna P."/>
            <person name="Satoh S."/>
            <person name="Sattley W.M."/>
            <person name="Shimada Y."/>
            <person name="Taylor H.L."/>
            <person name="Tomo T."/>
            <person name="Tsuchiya T."/>
            <person name="Wang Z.T."/>
            <person name="Raymond J."/>
            <person name="Mimuro M."/>
            <person name="Blankenship R.E."/>
            <person name="Touchman J.W."/>
        </authorList>
    </citation>
    <scope>NUCLEOTIDE SEQUENCE [LARGE SCALE GENOMIC DNA]</scope>
    <source>
        <strain evidence="3">MBIC 11017</strain>
        <plasmid evidence="3">Plasmid pREB3</plasmid>
    </source>
</reference>
<dbReference type="KEGG" id="amr:AM1_C0047"/>
<dbReference type="EMBL" id="CP000840">
    <property type="protein sequence ID" value="ABW32357.1"/>
    <property type="molecule type" value="Genomic_DNA"/>
</dbReference>
<dbReference type="OrthoDB" id="169570at1117"/>
<dbReference type="Proteomes" id="UP000000268">
    <property type="component" value="Plasmid pREB3"/>
</dbReference>
<feature type="compositionally biased region" description="Basic residues" evidence="1">
    <location>
        <begin position="90"/>
        <end position="101"/>
    </location>
</feature>
<evidence type="ECO:0000256" key="1">
    <source>
        <dbReference type="SAM" id="MobiDB-lite"/>
    </source>
</evidence>
<proteinExistence type="predicted"/>
<gene>
    <name evidence="2" type="ordered locus">AM1_C0047</name>
</gene>
<dbReference type="RefSeq" id="WP_012167324.1">
    <property type="nucleotide sequence ID" value="NC_009928.1"/>
</dbReference>
<evidence type="ECO:0000313" key="2">
    <source>
        <dbReference type="EMBL" id="ABW32357.1"/>
    </source>
</evidence>
<keyword evidence="2" id="KW-0614">Plasmid</keyword>
<accession>A8ZME6</accession>
<name>A8ZME6_ACAM1</name>
<organism evidence="2 3">
    <name type="scientific">Acaryochloris marina (strain MBIC 11017)</name>
    <dbReference type="NCBI Taxonomy" id="329726"/>
    <lineage>
        <taxon>Bacteria</taxon>
        <taxon>Bacillati</taxon>
        <taxon>Cyanobacteriota</taxon>
        <taxon>Cyanophyceae</taxon>
        <taxon>Acaryochloridales</taxon>
        <taxon>Acaryochloridaceae</taxon>
        <taxon>Acaryochloris</taxon>
    </lineage>
</organism>
<protein>
    <submittedName>
        <fullName evidence="2">Uncharacterized protein</fullName>
    </submittedName>
</protein>
<dbReference type="HOGENOM" id="CLU_1017892_0_0_3"/>